<reference evidence="1" key="1">
    <citation type="submission" date="2016-04" db="EMBL/GenBank/DDBJ databases">
        <authorList>
            <person name="Evans L.H."/>
            <person name="Alamgir A."/>
            <person name="Owens N."/>
            <person name="Weber N.D."/>
            <person name="Virtaneva K."/>
            <person name="Barbian K."/>
            <person name="Babar A."/>
            <person name="Rosenke K."/>
        </authorList>
    </citation>
    <scope>NUCLEOTIDE SEQUENCE [LARGE SCALE GENOMIC DNA]</scope>
    <source>
        <strain evidence="1">CBS 101.48</strain>
    </source>
</reference>
<dbReference type="InParanoid" id="A0A168P7E4"/>
<dbReference type="EMBL" id="LT553604">
    <property type="protein sequence ID" value="SAM01882.1"/>
    <property type="molecule type" value="Genomic_DNA"/>
</dbReference>
<evidence type="ECO:0000313" key="2">
    <source>
        <dbReference type="Proteomes" id="UP000078561"/>
    </source>
</evidence>
<accession>A0A168P7E4</accession>
<proteinExistence type="predicted"/>
<dbReference type="AlphaFoldDB" id="A0A168P7E4"/>
<gene>
    <name evidence="1" type="primary">ABSGL_07632.1 scaffold 8929</name>
</gene>
<sequence>MIVVDEQSMGEYQALPSLPSKRCTNHTGQRLVPVISCRCLGHWYYVNSAYITIVPVVRGSKLSTGYGTSVWRLHGENPRNLFLGAPPFHCTILCGLCTFKQHYRFTGSPLSTIPDTFNTAGQLFSSSHGHYFRLAIPCPNITTRLSTPLCPPQLTFSPPPVSPLPHSLGHGARLVVPSPVNASTAFPPLHIS</sequence>
<organism evidence="1">
    <name type="scientific">Absidia glauca</name>
    <name type="common">Pin mould</name>
    <dbReference type="NCBI Taxonomy" id="4829"/>
    <lineage>
        <taxon>Eukaryota</taxon>
        <taxon>Fungi</taxon>
        <taxon>Fungi incertae sedis</taxon>
        <taxon>Mucoromycota</taxon>
        <taxon>Mucoromycotina</taxon>
        <taxon>Mucoromycetes</taxon>
        <taxon>Mucorales</taxon>
        <taxon>Cunninghamellaceae</taxon>
        <taxon>Absidia</taxon>
    </lineage>
</organism>
<keyword evidence="2" id="KW-1185">Reference proteome</keyword>
<protein>
    <submittedName>
        <fullName evidence="1">Uncharacterized protein</fullName>
    </submittedName>
</protein>
<dbReference type="Proteomes" id="UP000078561">
    <property type="component" value="Unassembled WGS sequence"/>
</dbReference>
<evidence type="ECO:0000313" key="1">
    <source>
        <dbReference type="EMBL" id="SAM01882.1"/>
    </source>
</evidence>
<name>A0A168P7E4_ABSGL</name>